<accession>A0AAV4HPP2</accession>
<protein>
    <submittedName>
        <fullName evidence="1">Uncharacterized protein</fullName>
    </submittedName>
</protein>
<comment type="caution">
    <text evidence="1">The sequence shown here is derived from an EMBL/GenBank/DDBJ whole genome shotgun (WGS) entry which is preliminary data.</text>
</comment>
<dbReference type="EMBL" id="BMAT01009103">
    <property type="protein sequence ID" value="GFR98690.1"/>
    <property type="molecule type" value="Genomic_DNA"/>
</dbReference>
<organism evidence="1 2">
    <name type="scientific">Elysia marginata</name>
    <dbReference type="NCBI Taxonomy" id="1093978"/>
    <lineage>
        <taxon>Eukaryota</taxon>
        <taxon>Metazoa</taxon>
        <taxon>Spiralia</taxon>
        <taxon>Lophotrochozoa</taxon>
        <taxon>Mollusca</taxon>
        <taxon>Gastropoda</taxon>
        <taxon>Heterobranchia</taxon>
        <taxon>Euthyneura</taxon>
        <taxon>Panpulmonata</taxon>
        <taxon>Sacoglossa</taxon>
        <taxon>Placobranchoidea</taxon>
        <taxon>Plakobranchidae</taxon>
        <taxon>Elysia</taxon>
    </lineage>
</organism>
<evidence type="ECO:0000313" key="2">
    <source>
        <dbReference type="Proteomes" id="UP000762676"/>
    </source>
</evidence>
<gene>
    <name evidence="1" type="ORF">ElyMa_004509000</name>
</gene>
<dbReference type="Proteomes" id="UP000762676">
    <property type="component" value="Unassembled WGS sequence"/>
</dbReference>
<sequence>MLQFTQTHPGSPDMKTVNSIRQSYLAVRSTLDQPIFKTMEIQRLTTVYSEKYRVCTLIWSEQTVTVLDYHNYTLLQTVKTDYVSPSVHHDLDLNVMMKRE</sequence>
<name>A0AAV4HPP2_9GAST</name>
<evidence type="ECO:0000313" key="1">
    <source>
        <dbReference type="EMBL" id="GFR98690.1"/>
    </source>
</evidence>
<proteinExistence type="predicted"/>
<dbReference type="AlphaFoldDB" id="A0AAV4HPP2"/>
<keyword evidence="2" id="KW-1185">Reference proteome</keyword>
<reference evidence="1 2" key="1">
    <citation type="journal article" date="2021" name="Elife">
        <title>Chloroplast acquisition without the gene transfer in kleptoplastic sea slugs, Plakobranchus ocellatus.</title>
        <authorList>
            <person name="Maeda T."/>
            <person name="Takahashi S."/>
            <person name="Yoshida T."/>
            <person name="Shimamura S."/>
            <person name="Takaki Y."/>
            <person name="Nagai Y."/>
            <person name="Toyoda A."/>
            <person name="Suzuki Y."/>
            <person name="Arimoto A."/>
            <person name="Ishii H."/>
            <person name="Satoh N."/>
            <person name="Nishiyama T."/>
            <person name="Hasebe M."/>
            <person name="Maruyama T."/>
            <person name="Minagawa J."/>
            <person name="Obokata J."/>
            <person name="Shigenobu S."/>
        </authorList>
    </citation>
    <scope>NUCLEOTIDE SEQUENCE [LARGE SCALE GENOMIC DNA]</scope>
</reference>